<dbReference type="CDD" id="cd00778">
    <property type="entry name" value="ProRS_core_arch_euk"/>
    <property type="match status" value="1"/>
</dbReference>
<feature type="region of interest" description="Disordered" evidence="9">
    <location>
        <begin position="39"/>
        <end position="100"/>
    </location>
</feature>
<dbReference type="NCBIfam" id="TIGR00408">
    <property type="entry name" value="proS_fam_I"/>
    <property type="match status" value="1"/>
</dbReference>
<keyword evidence="5" id="KW-0648">Protein biosynthesis</keyword>
<evidence type="ECO:0000256" key="3">
    <source>
        <dbReference type="ARBA" id="ARBA00022741"/>
    </source>
</evidence>
<dbReference type="PANTHER" id="PTHR43382:SF3">
    <property type="entry name" value="PROLINE--TRNA LIGASE, CHLOROPLASTIC_MITOCHONDRIAL"/>
    <property type="match status" value="1"/>
</dbReference>
<dbReference type="InterPro" id="IPR036621">
    <property type="entry name" value="Anticodon-bd_dom_sf"/>
</dbReference>
<keyword evidence="2" id="KW-0436">Ligase</keyword>
<dbReference type="InterPro" id="IPR004499">
    <property type="entry name" value="Pro-tRNA-ligase_IIa_arc-type"/>
</dbReference>
<dbReference type="GO" id="GO:0005737">
    <property type="term" value="C:cytoplasm"/>
    <property type="evidence" value="ECO:0007669"/>
    <property type="project" value="InterPro"/>
</dbReference>
<dbReference type="PANTHER" id="PTHR43382">
    <property type="entry name" value="PROLYL-TRNA SYNTHETASE"/>
    <property type="match status" value="1"/>
</dbReference>
<dbReference type="InterPro" id="IPR006195">
    <property type="entry name" value="aa-tRNA-synth_II"/>
</dbReference>
<keyword evidence="6" id="KW-0030">Aminoacyl-tRNA synthetase</keyword>
<evidence type="ECO:0000256" key="1">
    <source>
        <dbReference type="ARBA" id="ARBA00012831"/>
    </source>
</evidence>
<dbReference type="Pfam" id="PF00587">
    <property type="entry name" value="tRNA-synt_2b"/>
    <property type="match status" value="1"/>
</dbReference>
<dbReference type="Gene3D" id="3.40.50.800">
    <property type="entry name" value="Anticodon-binding domain"/>
    <property type="match status" value="1"/>
</dbReference>
<dbReference type="OrthoDB" id="1350766at2759"/>
<dbReference type="GO" id="GO:0005524">
    <property type="term" value="F:ATP binding"/>
    <property type="evidence" value="ECO:0007669"/>
    <property type="project" value="UniProtKB-KW"/>
</dbReference>
<dbReference type="SMART" id="SM00946">
    <property type="entry name" value="ProRS-C_1"/>
    <property type="match status" value="1"/>
</dbReference>
<dbReference type="EMBL" id="KV919790">
    <property type="protein sequence ID" value="OSX69098.1"/>
    <property type="molecule type" value="Genomic_DNA"/>
</dbReference>
<evidence type="ECO:0000256" key="5">
    <source>
        <dbReference type="ARBA" id="ARBA00022917"/>
    </source>
</evidence>
<dbReference type="SUPFAM" id="SSF64586">
    <property type="entry name" value="C-terminal domain of ProRS"/>
    <property type="match status" value="1"/>
</dbReference>
<gene>
    <name evidence="11" type="ORF">BU14_1865s0001</name>
</gene>
<evidence type="ECO:0000313" key="11">
    <source>
        <dbReference type="EMBL" id="OSX69098.1"/>
    </source>
</evidence>
<keyword evidence="4" id="KW-0067">ATP-binding</keyword>
<dbReference type="InterPro" id="IPR002314">
    <property type="entry name" value="aa-tRNA-synt_IIb"/>
</dbReference>
<dbReference type="InterPro" id="IPR017449">
    <property type="entry name" value="Pro-tRNA_synth_II"/>
</dbReference>
<feature type="compositionally biased region" description="Low complexity" evidence="9">
    <location>
        <begin position="39"/>
        <end position="63"/>
    </location>
</feature>
<dbReference type="Proteomes" id="UP000218209">
    <property type="component" value="Unassembled WGS sequence"/>
</dbReference>
<protein>
    <recommendedName>
        <fullName evidence="1">proline--tRNA ligase</fullName>
        <ecNumber evidence="1">6.1.1.15</ecNumber>
    </recommendedName>
    <alternativeName>
        <fullName evidence="7">Prolyl-tRNA synthetase</fullName>
    </alternativeName>
</protein>
<keyword evidence="12" id="KW-1185">Reference proteome</keyword>
<dbReference type="SUPFAM" id="SSF52954">
    <property type="entry name" value="Class II aaRS ABD-related"/>
    <property type="match status" value="1"/>
</dbReference>
<dbReference type="AlphaFoldDB" id="A0A1X6NKH5"/>
<comment type="catalytic activity">
    <reaction evidence="8">
        <text>tRNA(Pro) + L-proline + ATP = L-prolyl-tRNA(Pro) + AMP + diphosphate</text>
        <dbReference type="Rhea" id="RHEA:14305"/>
        <dbReference type="Rhea" id="RHEA-COMP:9700"/>
        <dbReference type="Rhea" id="RHEA-COMP:9702"/>
        <dbReference type="ChEBI" id="CHEBI:30616"/>
        <dbReference type="ChEBI" id="CHEBI:33019"/>
        <dbReference type="ChEBI" id="CHEBI:60039"/>
        <dbReference type="ChEBI" id="CHEBI:78442"/>
        <dbReference type="ChEBI" id="CHEBI:78532"/>
        <dbReference type="ChEBI" id="CHEBI:456215"/>
        <dbReference type="EC" id="6.1.1.15"/>
    </reaction>
</comment>
<dbReference type="Gene3D" id="3.30.930.10">
    <property type="entry name" value="Bira Bifunctional Protein, Domain 2"/>
    <property type="match status" value="1"/>
</dbReference>
<proteinExistence type="inferred from homology"/>
<evidence type="ECO:0000256" key="7">
    <source>
        <dbReference type="ARBA" id="ARBA00029731"/>
    </source>
</evidence>
<dbReference type="GO" id="GO:0004827">
    <property type="term" value="F:proline-tRNA ligase activity"/>
    <property type="evidence" value="ECO:0007669"/>
    <property type="project" value="UniProtKB-EC"/>
</dbReference>
<dbReference type="FunFam" id="3.30.930.10:FF:000037">
    <property type="entry name" value="Proline--tRNA ligase"/>
    <property type="match status" value="1"/>
</dbReference>
<dbReference type="InterPro" id="IPR016061">
    <property type="entry name" value="Pro-tRNA_ligase_II_C"/>
</dbReference>
<dbReference type="PROSITE" id="PS50862">
    <property type="entry name" value="AA_TRNA_LIGASE_II"/>
    <property type="match status" value="1"/>
</dbReference>
<evidence type="ECO:0000256" key="8">
    <source>
        <dbReference type="ARBA" id="ARBA00047671"/>
    </source>
</evidence>
<reference evidence="11 12" key="1">
    <citation type="submission" date="2017-03" db="EMBL/GenBank/DDBJ databases">
        <title>WGS assembly of Porphyra umbilicalis.</title>
        <authorList>
            <person name="Brawley S.H."/>
            <person name="Blouin N.A."/>
            <person name="Ficko-Blean E."/>
            <person name="Wheeler G.L."/>
            <person name="Lohr M."/>
            <person name="Goodson H.V."/>
            <person name="Jenkins J.W."/>
            <person name="Blaby-Haas C.E."/>
            <person name="Helliwell K.E."/>
            <person name="Chan C."/>
            <person name="Marriage T."/>
            <person name="Bhattacharya D."/>
            <person name="Klein A.S."/>
            <person name="Badis Y."/>
            <person name="Brodie J."/>
            <person name="Cao Y."/>
            <person name="Collen J."/>
            <person name="Dittami S.M."/>
            <person name="Gachon C.M."/>
            <person name="Green B.R."/>
            <person name="Karpowicz S."/>
            <person name="Kim J.W."/>
            <person name="Kudahl U."/>
            <person name="Lin S."/>
            <person name="Michel G."/>
            <person name="Mittag M."/>
            <person name="Olson B.J."/>
            <person name="Pangilinan J."/>
            <person name="Peng Y."/>
            <person name="Qiu H."/>
            <person name="Shu S."/>
            <person name="Singer J.T."/>
            <person name="Smith A.G."/>
            <person name="Sprecher B.N."/>
            <person name="Wagner V."/>
            <person name="Wang W."/>
            <person name="Wang Z.-Y."/>
            <person name="Yan J."/>
            <person name="Yarish C."/>
            <person name="Zoeuner-Riek S."/>
            <person name="Zhuang Y."/>
            <person name="Zou Y."/>
            <person name="Lindquist E.A."/>
            <person name="Grimwood J."/>
            <person name="Barry K."/>
            <person name="Rokhsar D.S."/>
            <person name="Schmutz J."/>
            <person name="Stiller J.W."/>
            <person name="Grossman A.R."/>
            <person name="Prochnik S.E."/>
        </authorList>
    </citation>
    <scope>NUCLEOTIDE SEQUENCE [LARGE SCALE GENOMIC DNA]</scope>
    <source>
        <strain evidence="11">4086291</strain>
    </source>
</reference>
<dbReference type="InterPro" id="IPR004154">
    <property type="entry name" value="Anticodon-bd"/>
</dbReference>
<evidence type="ECO:0000256" key="2">
    <source>
        <dbReference type="ARBA" id="ARBA00022598"/>
    </source>
</evidence>
<dbReference type="EC" id="6.1.1.15" evidence="1"/>
<dbReference type="HAMAP" id="MF_01571">
    <property type="entry name" value="Pro_tRNA_synth_type3"/>
    <property type="match status" value="1"/>
</dbReference>
<evidence type="ECO:0000256" key="4">
    <source>
        <dbReference type="ARBA" id="ARBA00022840"/>
    </source>
</evidence>
<evidence type="ECO:0000313" key="12">
    <source>
        <dbReference type="Proteomes" id="UP000218209"/>
    </source>
</evidence>
<dbReference type="Pfam" id="PF09180">
    <property type="entry name" value="ProRS-C_1"/>
    <property type="match status" value="1"/>
</dbReference>
<dbReference type="GO" id="GO:0017101">
    <property type="term" value="C:aminoacyl-tRNA synthetase multienzyme complex"/>
    <property type="evidence" value="ECO:0007669"/>
    <property type="project" value="TreeGrafter"/>
</dbReference>
<evidence type="ECO:0000256" key="6">
    <source>
        <dbReference type="ARBA" id="ARBA00023146"/>
    </source>
</evidence>
<dbReference type="Pfam" id="PF03129">
    <property type="entry name" value="HGTP_anticodon"/>
    <property type="match status" value="1"/>
</dbReference>
<evidence type="ECO:0000256" key="9">
    <source>
        <dbReference type="SAM" id="MobiDB-lite"/>
    </source>
</evidence>
<dbReference type="Gene3D" id="3.30.110.30">
    <property type="entry name" value="C-terminal domain of ProRS"/>
    <property type="match status" value="1"/>
</dbReference>
<organism evidence="11 12">
    <name type="scientific">Porphyra umbilicalis</name>
    <name type="common">Purple laver</name>
    <name type="synonym">Red alga</name>
    <dbReference type="NCBI Taxonomy" id="2786"/>
    <lineage>
        <taxon>Eukaryota</taxon>
        <taxon>Rhodophyta</taxon>
        <taxon>Bangiophyceae</taxon>
        <taxon>Bangiales</taxon>
        <taxon>Bangiaceae</taxon>
        <taxon>Porphyra</taxon>
    </lineage>
</organism>
<dbReference type="InterPro" id="IPR033721">
    <property type="entry name" value="ProRS_core_arch_euk"/>
</dbReference>
<feature type="compositionally biased region" description="Gly residues" evidence="9">
    <location>
        <begin position="82"/>
        <end position="95"/>
    </location>
</feature>
<sequence>MATPMAFVGTAGAAAVTSTFTRRAGLCAWRLSRRGAAAAAATGRRPLTTPVATAEAPTPVVAGQGSGGKQQKQKKQQQQKPKGGGSGGGGGGKKGGGADDAAVITPRAEDFSAWYASVISSGDLAEGSPVKGCMVIKPHGYAVWELLRDDLDASIKASGAKNAYFPLLIPQSFLSREAAHVDGFAKECAIVTHHRLRAVPGVDGAAATVEVDPDAALEEPLIIRPTSETMIWSMFAKWIQSHRDLPLAINQWANVVRWEMRTRPFLRTTEFLWQEGHTAHASPEEARARAQQMIDVYADTAERMLAIPVTVGSKSPRERFAGAEDTLTIEAVMPNGWALQAGTSHYLGTAFADAFDVTYQDETGERQPVYASSWGVSTRLMGALIMTHSDDTGLALPPAVAPVQVVLVVIATKSPEAAAVVSPFVDEVTSRLRAAGVRVEVDERAHLRPGARYYEWERKGVPLRLEVGPRDAAARTVMAARRVGAERAKFSMPVGNDFEGTVRAELDALQAGMLDAARARTAARIFDVDTYAEMEAALGSGDADRVGLFRVAWKCDEANELAIKDACKGGVRCYPRDGQAAAAGRKCLGGGEPATHIALFGRAF</sequence>
<dbReference type="GO" id="GO:0006433">
    <property type="term" value="P:prolyl-tRNA aminoacylation"/>
    <property type="evidence" value="ECO:0007669"/>
    <property type="project" value="InterPro"/>
</dbReference>
<evidence type="ECO:0000259" key="10">
    <source>
        <dbReference type="PROSITE" id="PS50862"/>
    </source>
</evidence>
<keyword evidence="3" id="KW-0547">Nucleotide-binding</keyword>
<feature type="domain" description="Aminoacyl-transfer RNA synthetases class-II family profile" evidence="10">
    <location>
        <begin position="138"/>
        <end position="397"/>
    </location>
</feature>
<dbReference type="SUPFAM" id="SSF55681">
    <property type="entry name" value="Class II aaRS and biotin synthetases"/>
    <property type="match status" value="1"/>
</dbReference>
<name>A0A1X6NKH5_PORUM</name>
<accession>A0A1X6NKH5</accession>
<dbReference type="InterPro" id="IPR045864">
    <property type="entry name" value="aa-tRNA-synth_II/BPL/LPL"/>
</dbReference>